<comment type="similarity">
    <text evidence="2">Belongs to the ABC transporter superfamily.</text>
</comment>
<dbReference type="AlphaFoldDB" id="A0A387FS45"/>
<dbReference type="PANTHER" id="PTHR43776">
    <property type="entry name" value="TRANSPORT ATP-BINDING PROTEIN"/>
    <property type="match status" value="1"/>
</dbReference>
<dbReference type="CDD" id="cd03257">
    <property type="entry name" value="ABC_NikE_OppD_transporters"/>
    <property type="match status" value="1"/>
</dbReference>
<proteinExistence type="inferred from homology"/>
<evidence type="ECO:0000256" key="1">
    <source>
        <dbReference type="ARBA" id="ARBA00004417"/>
    </source>
</evidence>
<sequence>MIEASDLTKTYFSRRGLLGRPTAVHAVDGISLTVTQGTTLGIVGESGSGKSTTGRLLLGLETPSAGHVRFDGEPMPALETAAWRKYRARMQLVFQDPLAALDRRLAIGAQIGEPLTIHDVGTQAERRERVTTLLQAVGLRRDQENSYPHELSGGQRQRVVIARAIASDPQLLVCDEPVSALDVSIQAQVVNLLRDLQETRGITMVFISHDLKVVRNVSDRVAVMYLGRIVEEASSKEIFRAPLHPYTKALVSSVPVPGTALKDRIVLQGEPPNPAARPVGCAFHPRCAVAITRCRTETPALLPAAAGHSAACHLVHGGQPVTAVAETMPEQTPASP</sequence>
<keyword evidence="5 7" id="KW-0067">ATP-binding</keyword>
<dbReference type="Proteomes" id="UP000282195">
    <property type="component" value="Chromosome"/>
</dbReference>
<dbReference type="SMART" id="SM00382">
    <property type="entry name" value="AAA"/>
    <property type="match status" value="1"/>
</dbReference>
<evidence type="ECO:0000259" key="6">
    <source>
        <dbReference type="PROSITE" id="PS50893"/>
    </source>
</evidence>
<dbReference type="InterPro" id="IPR013563">
    <property type="entry name" value="Oligopep_ABC_C"/>
</dbReference>
<dbReference type="Gene3D" id="3.40.50.300">
    <property type="entry name" value="P-loop containing nucleotide triphosphate hydrolases"/>
    <property type="match status" value="1"/>
</dbReference>
<dbReference type="GO" id="GO:0005524">
    <property type="term" value="F:ATP binding"/>
    <property type="evidence" value="ECO:0007669"/>
    <property type="project" value="UniProtKB-KW"/>
</dbReference>
<dbReference type="NCBIfam" id="TIGR01727">
    <property type="entry name" value="oligo_HPY"/>
    <property type="match status" value="1"/>
</dbReference>
<dbReference type="OrthoDB" id="9815712at2"/>
<reference evidence="7 8" key="1">
    <citation type="submission" date="2018-10" db="EMBL/GenBank/DDBJ databases">
        <title>Rhizobium etli, R. leguminosarum and a new Rhizobium genospecies from Phaseolus dumosus.</title>
        <authorList>
            <person name="Ramirez-Puebla S.T."/>
            <person name="Rogel-Hernandez M.A."/>
            <person name="Guerrero G."/>
            <person name="Ormeno-Orrillo E."/>
            <person name="Martinez-Romero J.C."/>
            <person name="Negrete-Yankelevich S."/>
            <person name="Martinez-Romero E."/>
        </authorList>
    </citation>
    <scope>NUCLEOTIDE SEQUENCE [LARGE SCALE GENOMIC DNA]</scope>
    <source>
        <strain evidence="7 8">CCGE525</strain>
    </source>
</reference>
<dbReference type="InterPro" id="IPR003593">
    <property type="entry name" value="AAA+_ATPase"/>
</dbReference>
<evidence type="ECO:0000313" key="8">
    <source>
        <dbReference type="Proteomes" id="UP000282195"/>
    </source>
</evidence>
<keyword evidence="3" id="KW-0813">Transport</keyword>
<dbReference type="Pfam" id="PF00005">
    <property type="entry name" value="ABC_tran"/>
    <property type="match status" value="1"/>
</dbReference>
<dbReference type="EMBL" id="CP032694">
    <property type="protein sequence ID" value="AYG61273.1"/>
    <property type="molecule type" value="Genomic_DNA"/>
</dbReference>
<dbReference type="GO" id="GO:0005886">
    <property type="term" value="C:plasma membrane"/>
    <property type="evidence" value="ECO:0007669"/>
    <property type="project" value="UniProtKB-SubCell"/>
</dbReference>
<comment type="subcellular location">
    <subcellularLocation>
        <location evidence="1">Cell inner membrane</location>
        <topology evidence="1">Peripheral membrane protein</topology>
    </subcellularLocation>
</comment>
<dbReference type="PANTHER" id="PTHR43776:SF7">
    <property type="entry name" value="D,D-DIPEPTIDE TRANSPORT ATP-BINDING PROTEIN DDPF-RELATED"/>
    <property type="match status" value="1"/>
</dbReference>
<gene>
    <name evidence="7" type="ORF">CCGE525_03325</name>
</gene>
<organism evidence="7 8">
    <name type="scientific">Rhizobium jaguaris</name>
    <dbReference type="NCBI Taxonomy" id="1312183"/>
    <lineage>
        <taxon>Bacteria</taxon>
        <taxon>Pseudomonadati</taxon>
        <taxon>Pseudomonadota</taxon>
        <taxon>Alphaproteobacteria</taxon>
        <taxon>Hyphomicrobiales</taxon>
        <taxon>Rhizobiaceae</taxon>
        <taxon>Rhizobium/Agrobacterium group</taxon>
        <taxon>Rhizobium</taxon>
    </lineage>
</organism>
<dbReference type="SUPFAM" id="SSF52540">
    <property type="entry name" value="P-loop containing nucleoside triphosphate hydrolases"/>
    <property type="match status" value="1"/>
</dbReference>
<dbReference type="InterPro" id="IPR050319">
    <property type="entry name" value="ABC_transp_ATP-bind"/>
</dbReference>
<accession>A0A387FS45</accession>
<dbReference type="GO" id="GO:0015833">
    <property type="term" value="P:peptide transport"/>
    <property type="evidence" value="ECO:0007669"/>
    <property type="project" value="InterPro"/>
</dbReference>
<dbReference type="PROSITE" id="PS00211">
    <property type="entry name" value="ABC_TRANSPORTER_1"/>
    <property type="match status" value="1"/>
</dbReference>
<evidence type="ECO:0000256" key="4">
    <source>
        <dbReference type="ARBA" id="ARBA00022741"/>
    </source>
</evidence>
<feature type="domain" description="ABC transporter" evidence="6">
    <location>
        <begin position="2"/>
        <end position="251"/>
    </location>
</feature>
<dbReference type="RefSeq" id="WP_120706227.1">
    <property type="nucleotide sequence ID" value="NZ_CP032694.1"/>
</dbReference>
<dbReference type="InterPro" id="IPR017871">
    <property type="entry name" value="ABC_transporter-like_CS"/>
</dbReference>
<keyword evidence="8" id="KW-1185">Reference proteome</keyword>
<evidence type="ECO:0000313" key="7">
    <source>
        <dbReference type="EMBL" id="AYG61273.1"/>
    </source>
</evidence>
<dbReference type="GO" id="GO:0016887">
    <property type="term" value="F:ATP hydrolysis activity"/>
    <property type="evidence" value="ECO:0007669"/>
    <property type="project" value="InterPro"/>
</dbReference>
<dbReference type="KEGG" id="rjg:CCGE525_03325"/>
<protein>
    <submittedName>
        <fullName evidence="7">ABC transporter ATP-binding protein</fullName>
    </submittedName>
</protein>
<dbReference type="Pfam" id="PF08352">
    <property type="entry name" value="oligo_HPY"/>
    <property type="match status" value="1"/>
</dbReference>
<evidence type="ECO:0000256" key="5">
    <source>
        <dbReference type="ARBA" id="ARBA00022840"/>
    </source>
</evidence>
<evidence type="ECO:0000256" key="3">
    <source>
        <dbReference type="ARBA" id="ARBA00022448"/>
    </source>
</evidence>
<dbReference type="PROSITE" id="PS50893">
    <property type="entry name" value="ABC_TRANSPORTER_2"/>
    <property type="match status" value="1"/>
</dbReference>
<dbReference type="InterPro" id="IPR027417">
    <property type="entry name" value="P-loop_NTPase"/>
</dbReference>
<dbReference type="FunFam" id="3.40.50.300:FF:000016">
    <property type="entry name" value="Oligopeptide ABC transporter ATP-binding component"/>
    <property type="match status" value="1"/>
</dbReference>
<dbReference type="InterPro" id="IPR003439">
    <property type="entry name" value="ABC_transporter-like_ATP-bd"/>
</dbReference>
<dbReference type="GO" id="GO:0055085">
    <property type="term" value="P:transmembrane transport"/>
    <property type="evidence" value="ECO:0007669"/>
    <property type="project" value="UniProtKB-ARBA"/>
</dbReference>
<keyword evidence="4" id="KW-0547">Nucleotide-binding</keyword>
<name>A0A387FS45_9HYPH</name>
<evidence type="ECO:0000256" key="2">
    <source>
        <dbReference type="ARBA" id="ARBA00005417"/>
    </source>
</evidence>